<reference evidence="1" key="1">
    <citation type="submission" date="2022-04" db="EMBL/GenBank/DDBJ databases">
        <title>Complete genome sequence of a cyanobacterium, Nostoc sp. SO-36, isolated in Antarctica.</title>
        <authorList>
            <person name="Kanesaki Y."/>
            <person name="Effendi D."/>
            <person name="Sakamoto T."/>
            <person name="Ohtani S."/>
            <person name="Awai K."/>
        </authorList>
    </citation>
    <scope>NUCLEOTIDE SEQUENCE</scope>
    <source>
        <strain evidence="1">SO-36</strain>
    </source>
</reference>
<proteinExistence type="predicted"/>
<accession>A0ABM7YWW2</accession>
<dbReference type="EMBL" id="AP025732">
    <property type="protein sequence ID" value="BDI15139.1"/>
    <property type="molecule type" value="Genomic_DNA"/>
</dbReference>
<evidence type="ECO:0008006" key="3">
    <source>
        <dbReference type="Google" id="ProtNLM"/>
    </source>
</evidence>
<protein>
    <recommendedName>
        <fullName evidence="3">Transposase</fullName>
    </recommendedName>
</protein>
<dbReference type="Proteomes" id="UP001055453">
    <property type="component" value="Chromosome"/>
</dbReference>
<gene>
    <name evidence="1" type="ORF">ANSO36C_09410</name>
</gene>
<sequence>MENNFPIDAGKSVKQVRHSVKHFSFSPLNFLKKFNNLITKPAIDHIWLWPVGFNLLNKIIRKDIKT</sequence>
<name>A0ABM7YWW2_NOSCO</name>
<evidence type="ECO:0000313" key="1">
    <source>
        <dbReference type="EMBL" id="BDI15139.1"/>
    </source>
</evidence>
<organism evidence="1 2">
    <name type="scientific">Nostoc cf. commune SO-36</name>
    <dbReference type="NCBI Taxonomy" id="449208"/>
    <lineage>
        <taxon>Bacteria</taxon>
        <taxon>Bacillati</taxon>
        <taxon>Cyanobacteriota</taxon>
        <taxon>Cyanophyceae</taxon>
        <taxon>Nostocales</taxon>
        <taxon>Nostocaceae</taxon>
        <taxon>Nostoc</taxon>
    </lineage>
</organism>
<evidence type="ECO:0000313" key="2">
    <source>
        <dbReference type="Proteomes" id="UP001055453"/>
    </source>
</evidence>
<keyword evidence="2" id="KW-1185">Reference proteome</keyword>